<evidence type="ECO:0000313" key="3">
    <source>
        <dbReference type="Proteomes" id="UP000245535"/>
    </source>
</evidence>
<dbReference type="RefSeq" id="WP_109615628.1">
    <property type="nucleotide sequence ID" value="NZ_QGDO01000001.1"/>
</dbReference>
<dbReference type="AlphaFoldDB" id="A0A315ZF17"/>
<comment type="caution">
    <text evidence="2">The sequence shown here is derived from an EMBL/GenBank/DDBJ whole genome shotgun (WGS) entry which is preliminary data.</text>
</comment>
<protein>
    <submittedName>
        <fullName evidence="2">Uncharacterized protein</fullName>
    </submittedName>
</protein>
<name>A0A315ZF17_SEDFL</name>
<accession>A0A315ZF17</accession>
<dbReference type="Proteomes" id="UP000245535">
    <property type="component" value="Unassembled WGS sequence"/>
</dbReference>
<feature type="signal peptide" evidence="1">
    <location>
        <begin position="1"/>
        <end position="20"/>
    </location>
</feature>
<proteinExistence type="predicted"/>
<keyword evidence="3" id="KW-1185">Reference proteome</keyword>
<evidence type="ECO:0000256" key="1">
    <source>
        <dbReference type="SAM" id="SignalP"/>
    </source>
</evidence>
<feature type="chain" id="PRO_5016310994" evidence="1">
    <location>
        <begin position="21"/>
        <end position="180"/>
    </location>
</feature>
<dbReference type="EMBL" id="QGDO01000001">
    <property type="protein sequence ID" value="PWJ44111.1"/>
    <property type="molecule type" value="Genomic_DNA"/>
</dbReference>
<organism evidence="2 3">
    <name type="scientific">Sediminitomix flava</name>
    <dbReference type="NCBI Taxonomy" id="379075"/>
    <lineage>
        <taxon>Bacteria</taxon>
        <taxon>Pseudomonadati</taxon>
        <taxon>Bacteroidota</taxon>
        <taxon>Cytophagia</taxon>
        <taxon>Cytophagales</taxon>
        <taxon>Flammeovirgaceae</taxon>
        <taxon>Sediminitomix</taxon>
    </lineage>
</organism>
<reference evidence="2 3" key="1">
    <citation type="submission" date="2018-03" db="EMBL/GenBank/DDBJ databases">
        <title>Genomic Encyclopedia of Archaeal and Bacterial Type Strains, Phase II (KMG-II): from individual species to whole genera.</title>
        <authorList>
            <person name="Goeker M."/>
        </authorList>
    </citation>
    <scope>NUCLEOTIDE SEQUENCE [LARGE SCALE GENOMIC DNA]</scope>
    <source>
        <strain evidence="2 3">DSM 28229</strain>
    </source>
</reference>
<keyword evidence="1" id="KW-0732">Signal</keyword>
<gene>
    <name evidence="2" type="ORF">BC781_101461</name>
</gene>
<evidence type="ECO:0000313" key="2">
    <source>
        <dbReference type="EMBL" id="PWJ44111.1"/>
    </source>
</evidence>
<sequence length="180" mass="20411">MKYLLGLFVSVLFVIGSAQAQEVGKTRGSYISLNKKSESSKVNQTSKSYLSKSSNINLNNSNEKWLPKVGIPREWNEVTGETVSDFDFNNKESVSSKAMNEASRELAQSPWNAGLYDVNVIKKGKGILEHQSTDWGSAEPPRNYRFFIKSHYLWRQSNMMYLQNGYPITGVTGNISWQKR</sequence>